<dbReference type="Proteomes" id="UP000694888">
    <property type="component" value="Unplaced"/>
</dbReference>
<dbReference type="Gene3D" id="1.25.40.440">
    <property type="entry name" value="Nucleoporin, helical domain, central subdomain"/>
    <property type="match status" value="1"/>
</dbReference>
<dbReference type="InterPro" id="IPR042537">
    <property type="entry name" value="Nucleoporin_Nup155_C_2"/>
</dbReference>
<gene>
    <name evidence="8 9 10" type="primary">LOC101856283</name>
</gene>
<dbReference type="Gene3D" id="1.20.120.1880">
    <property type="entry name" value="Nucleoporin, helical C-terminal domain"/>
    <property type="match status" value="1"/>
</dbReference>
<evidence type="ECO:0000259" key="5">
    <source>
        <dbReference type="Pfam" id="PF03177"/>
    </source>
</evidence>
<keyword evidence="7" id="KW-1185">Reference proteome</keyword>
<dbReference type="Pfam" id="PF03177">
    <property type="entry name" value="Nucleoporin_C"/>
    <property type="match status" value="1"/>
</dbReference>
<evidence type="ECO:0000313" key="9">
    <source>
        <dbReference type="RefSeq" id="XP_012941740.1"/>
    </source>
</evidence>
<dbReference type="RefSeq" id="XP_012941740.1">
    <property type="nucleotide sequence ID" value="XM_013086286.2"/>
</dbReference>
<accession>A0ABM0JZF1</accession>
<evidence type="ECO:0000313" key="8">
    <source>
        <dbReference type="RefSeq" id="XP_005105150.1"/>
    </source>
</evidence>
<dbReference type="RefSeq" id="XP_005105150.1">
    <property type="nucleotide sequence ID" value="XM_005105093.3"/>
</dbReference>
<dbReference type="GeneID" id="101856283"/>
<keyword evidence="4" id="KW-0539">Nucleus</keyword>
<sequence>MVSLLSPGLPPLSLQDILDNAGRLVDRHLQEDSLYLDLVNLLNIPAENQPSLSGLHDHDYPSLPEVGVGLEALSELLVEKRVPLPPELVEQFGRMQCNCMMGLFPEIERAWLTIDSDIFVWKYEDGSDLAYFDGLSETILSAALVKPKPGIFQPHIQYLMCLATPVDIILLGVSFYRSQDGGSGDFLGEEMHLLPDPPFSIPTDGVYITSIVGADNGRIFMAGKDGCLYEMIYQAENGWFSRKCRKVNHSTSSLSFLIPSFLNFSFSEDDPLVQISIDNSRGILYARTQKGTIQVFDLGEDSKGMGRIASQSQASIMSVAGNVARNIEKSHFKSIVYIAAVAESESEAVNLVAVTESGVRLYFTTAPFKQSSRRPSTLSLVHVRLPPGFSATSTPQPANVHTAFHSKGTLLLVASQAKDNDLLWTISSDSFPFHKQLMEAHTTLPVGGKTWAIDEVTFRSQPQRQLTVGGKRSPIEPPSVVTQHALPPRRFVILSAQGVHILQKLRPVEQLKMLMIECGGPDAEQVKAFFRLHKIDQACATCLVLACSRSTADQEVCDWARMAFFMYGGEAQYNFSGIRPPGLHNTSFGAGPGGLSSTVMYSPGSMGTSLMPGSPVHNAPPLHMSTPAPGMLAQMPQTMGQGSSPGQDVMYSGKHNGIYICLSRILRPFWDFPVCTEFVCATKQGTVTYLTSTFNTEELCVALKLVRDLSDFVDFNSKFDLDSQADTMNMGRGGRFDGGMDEHTRKCLQAEVQRMEKISLQHVQELLHRVEEVLGLWRVLIDHQFHTLAATMTQELQNQLRAMTLKTLVIGGKEMCNTLVNCLISRYLDDNATVDAISAKLREVCPNLYSTDDATCSKSNELLQAAKVNQNMLEKQHQLQEALSRLKAVNQPLNLSVICSQLASVHFYLGIVELGLNEARKVDPQQLAIHFYQNGEPQEDIQGMQGYLARMECYKCITDTLSYLWSASVSHPQAPSVPSQPGPPATADSRLMDPQQAEVYKEEVFQAALRCEDPLFHAALYDWLFATNHAEKLLEVNTPYVEQYLRRKVNLQTDNTSALDMLWKHYEKTENFPAATRILAQLAERQGSNINLTQRLEYLSRAVICAKSSTSRLGTSASGEFLHELEEKMEVARLQMQVYKCLSNMRNSHDVEAAKNRLDSELLDITSLYEDFADRFDLHEVKLAIVHCAGLYDAALIENLWQNIICKEIGNTAQMPQGDRITSVSNRLCAIAKLYINAERYFPVALILRYMEQKSCELGLDHRWVFLLLLEVGVAPARLLELYDRLYKSKDIIWQNHHKPLHVLTVLQAFIDHLANKPSYIPASDRRRLVMTCLDSVASYLVELQAISSTDPQVRSLTASFKVTQAKLDRL</sequence>
<evidence type="ECO:0000256" key="4">
    <source>
        <dbReference type="ARBA" id="ARBA00023242"/>
    </source>
</evidence>
<evidence type="ECO:0000259" key="6">
    <source>
        <dbReference type="Pfam" id="PF08801"/>
    </source>
</evidence>
<dbReference type="InterPro" id="IPR004870">
    <property type="entry name" value="Nucleoporin_Nup155"/>
</dbReference>
<protein>
    <submittedName>
        <fullName evidence="8 9">Nuclear pore complex protein Nup155</fullName>
    </submittedName>
</protein>
<dbReference type="InterPro" id="IPR014908">
    <property type="entry name" value="Nucleoporin_Nup133/Nup155_N"/>
</dbReference>
<feature type="domain" description="Nucleoporin Nup133/Nup155-like C-terminal" evidence="5">
    <location>
        <begin position="652"/>
        <end position="1345"/>
    </location>
</feature>
<dbReference type="InterPro" id="IPR042538">
    <property type="entry name" value="Nucleoporin_Nup155_C_3"/>
</dbReference>
<reference evidence="8 9" key="1">
    <citation type="submission" date="2025-05" db="UniProtKB">
        <authorList>
            <consortium name="RefSeq"/>
        </authorList>
    </citation>
    <scope>IDENTIFICATION</scope>
</reference>
<dbReference type="Gene3D" id="1.25.40.450">
    <property type="entry name" value="Nucleoporin, helical domain, N-terminal subdomain"/>
    <property type="match status" value="1"/>
</dbReference>
<keyword evidence="3" id="KW-0813">Transport</keyword>
<comment type="subcellular location">
    <subcellularLocation>
        <location evidence="1">Nucleus</location>
    </subcellularLocation>
</comment>
<organism evidence="7 8">
    <name type="scientific">Aplysia californica</name>
    <name type="common">California sea hare</name>
    <dbReference type="NCBI Taxonomy" id="6500"/>
    <lineage>
        <taxon>Eukaryota</taxon>
        <taxon>Metazoa</taxon>
        <taxon>Spiralia</taxon>
        <taxon>Lophotrochozoa</taxon>
        <taxon>Mollusca</taxon>
        <taxon>Gastropoda</taxon>
        <taxon>Heterobranchia</taxon>
        <taxon>Euthyneura</taxon>
        <taxon>Tectipleura</taxon>
        <taxon>Aplysiida</taxon>
        <taxon>Aplysioidea</taxon>
        <taxon>Aplysiidae</taxon>
        <taxon>Aplysia</taxon>
    </lineage>
</organism>
<proteinExistence type="inferred from homology"/>
<comment type="similarity">
    <text evidence="2">Belongs to the non-repetitive/WGA-negative nucleoporin family.</text>
</comment>
<evidence type="ECO:0000256" key="3">
    <source>
        <dbReference type="ARBA" id="ARBA00022448"/>
    </source>
</evidence>
<dbReference type="Gene3D" id="1.20.58.1780">
    <property type="match status" value="1"/>
</dbReference>
<dbReference type="InterPro" id="IPR042533">
    <property type="entry name" value="Nucleoporin_Nup155_C_1"/>
</dbReference>
<dbReference type="Pfam" id="PF08801">
    <property type="entry name" value="Nucleoporin_N"/>
    <property type="match status" value="1"/>
</dbReference>
<evidence type="ECO:0000256" key="2">
    <source>
        <dbReference type="ARBA" id="ARBA00007373"/>
    </source>
</evidence>
<dbReference type="InterPro" id="IPR007187">
    <property type="entry name" value="Nucleoporin_Nup133/Nup155_C"/>
</dbReference>
<evidence type="ECO:0000313" key="10">
    <source>
        <dbReference type="RefSeq" id="XP_012941741.1"/>
    </source>
</evidence>
<evidence type="ECO:0000313" key="7">
    <source>
        <dbReference type="Proteomes" id="UP000694888"/>
    </source>
</evidence>
<feature type="domain" description="Nucleoporin Nup133/Nup155-like N-terminal" evidence="6">
    <location>
        <begin position="79"/>
        <end position="501"/>
    </location>
</feature>
<dbReference type="PANTHER" id="PTHR10350:SF6">
    <property type="entry name" value="NUCLEAR PORE COMPLEX PROTEIN NUP155"/>
    <property type="match status" value="1"/>
</dbReference>
<evidence type="ECO:0000256" key="1">
    <source>
        <dbReference type="ARBA" id="ARBA00004123"/>
    </source>
</evidence>
<dbReference type="PANTHER" id="PTHR10350">
    <property type="entry name" value="NUCLEAR PORE COMPLEX PROTEIN NUP155"/>
    <property type="match status" value="1"/>
</dbReference>
<name>A0ABM0JZF1_APLCA</name>
<dbReference type="RefSeq" id="XP_012941741.1">
    <property type="nucleotide sequence ID" value="XM_013086287.2"/>
</dbReference>